<evidence type="ECO:0000313" key="3">
    <source>
        <dbReference type="Proteomes" id="UP000232133"/>
    </source>
</evidence>
<dbReference type="Proteomes" id="UP000232133">
    <property type="component" value="Chromosome"/>
</dbReference>
<evidence type="ECO:0000256" key="1">
    <source>
        <dbReference type="SAM" id="Phobius"/>
    </source>
</evidence>
<keyword evidence="1" id="KW-1133">Transmembrane helix</keyword>
<dbReference type="RefSeq" id="WP_100815250.1">
    <property type="nucleotide sequence ID" value="NZ_CP017803.1"/>
</dbReference>
<feature type="transmembrane region" description="Helical" evidence="1">
    <location>
        <begin position="349"/>
        <end position="370"/>
    </location>
</feature>
<protein>
    <submittedName>
        <fullName evidence="2">Adhesin</fullName>
    </submittedName>
</protein>
<reference evidence="2 3" key="1">
    <citation type="submission" date="2016-10" db="EMBL/GenBank/DDBJ databases">
        <authorList>
            <person name="Varghese N."/>
        </authorList>
    </citation>
    <scope>NUCLEOTIDE SEQUENCE [LARGE SCALE GENOMIC DNA]</scope>
    <source>
        <strain evidence="2 3">KB11</strain>
    </source>
</reference>
<gene>
    <name evidence="2" type="ORF">BK798_02020</name>
</gene>
<keyword evidence="1" id="KW-0472">Membrane</keyword>
<accession>A0A2H4U572</accession>
<evidence type="ECO:0000313" key="2">
    <source>
        <dbReference type="EMBL" id="ATZ59275.1"/>
    </source>
</evidence>
<name>A0A2H4U572_METSM</name>
<dbReference type="GeneID" id="35118116"/>
<proteinExistence type="predicted"/>
<dbReference type="AlphaFoldDB" id="A0A2H4U572"/>
<keyword evidence="1" id="KW-0812">Transmembrane</keyword>
<sequence>MKKQIAIIILAILLLASVIQDVSAATTVFLTSDNIMGTNDDADMLNSIKTYIEEISNGKINVIVDSQSPGPGEGTRAIEADSNVSVVFAAVDPGNFLVLSKYSTATTDKQIIFVNTGDYDLDTAESLRRAWDDNYSKTIFAGINNPGTFLNDAGISYIQPLKEYPDAGSDGIINQNNDDVNKYIAQEIVNNINNYNNTKHYDNNLVITHKLAPSNMAHGSQSLLESNDNEMNGTYNSYSAPQLLYLTSSYLNGNGLENPGDYKAPDSPLKYSILTKDSYSIYDYIKMGGIVKNYMDENGQAPNYINYEGAYISYYDLQYNFAKITANHTDGSHMDFDREYHFDKVNDSILLTILPIVLIILVIMFIYMIFKRLLHR</sequence>
<organism evidence="2 3">
    <name type="scientific">Methanobrevibacter smithii</name>
    <dbReference type="NCBI Taxonomy" id="2173"/>
    <lineage>
        <taxon>Archaea</taxon>
        <taxon>Methanobacteriati</taxon>
        <taxon>Methanobacteriota</taxon>
        <taxon>Methanomada group</taxon>
        <taxon>Methanobacteria</taxon>
        <taxon>Methanobacteriales</taxon>
        <taxon>Methanobacteriaceae</taxon>
        <taxon>Methanobrevibacter</taxon>
    </lineage>
</organism>
<dbReference type="EMBL" id="CP017803">
    <property type="protein sequence ID" value="ATZ59275.1"/>
    <property type="molecule type" value="Genomic_DNA"/>
</dbReference>